<evidence type="ECO:0000256" key="5">
    <source>
        <dbReference type="ARBA" id="ARBA00023136"/>
    </source>
</evidence>
<dbReference type="Proteomes" id="UP000694381">
    <property type="component" value="Unassembled WGS sequence"/>
</dbReference>
<gene>
    <name evidence="8" type="primary">Clec9a</name>
</gene>
<evidence type="ECO:0000259" key="7">
    <source>
        <dbReference type="PROSITE" id="PS50041"/>
    </source>
</evidence>
<feature type="domain" description="C-type lectin" evidence="7">
    <location>
        <begin position="93"/>
        <end position="206"/>
    </location>
</feature>
<keyword evidence="3" id="KW-0430">Lectin</keyword>
<evidence type="ECO:0000256" key="1">
    <source>
        <dbReference type="ARBA" id="ARBA00004167"/>
    </source>
</evidence>
<evidence type="ECO:0000256" key="6">
    <source>
        <dbReference type="ARBA" id="ARBA00023157"/>
    </source>
</evidence>
<dbReference type="Pfam" id="PF00059">
    <property type="entry name" value="Lectin_C"/>
    <property type="match status" value="1"/>
</dbReference>
<name>A0A8C6RNQ8_NANGA</name>
<dbReference type="GO" id="GO:0009986">
    <property type="term" value="C:cell surface"/>
    <property type="evidence" value="ECO:0007669"/>
    <property type="project" value="TreeGrafter"/>
</dbReference>
<keyword evidence="9" id="KW-1185">Reference proteome</keyword>
<dbReference type="Ensembl" id="ENSNGAT00000025723.1">
    <property type="protein sequence ID" value="ENSNGAP00000020056.1"/>
    <property type="gene ID" value="ENSNGAG00000019682.1"/>
</dbReference>
<accession>A0A8C6RNQ8</accession>
<evidence type="ECO:0000313" key="8">
    <source>
        <dbReference type="Ensembl" id="ENSNGAP00000020056.1"/>
    </source>
</evidence>
<reference evidence="8" key="2">
    <citation type="submission" date="2025-09" db="UniProtKB">
        <authorList>
            <consortium name="Ensembl"/>
        </authorList>
    </citation>
    <scope>IDENTIFICATION</scope>
</reference>
<evidence type="ECO:0000256" key="2">
    <source>
        <dbReference type="ARBA" id="ARBA00022692"/>
    </source>
</evidence>
<reference evidence="8" key="1">
    <citation type="submission" date="2025-08" db="UniProtKB">
        <authorList>
            <consortium name="Ensembl"/>
        </authorList>
    </citation>
    <scope>IDENTIFICATION</scope>
</reference>
<dbReference type="GeneTree" id="ENSGT00940000161796"/>
<dbReference type="PROSITE" id="PS00615">
    <property type="entry name" value="C_TYPE_LECTIN_1"/>
    <property type="match status" value="1"/>
</dbReference>
<dbReference type="GO" id="GO:0030246">
    <property type="term" value="F:carbohydrate binding"/>
    <property type="evidence" value="ECO:0007669"/>
    <property type="project" value="UniProtKB-KW"/>
</dbReference>
<dbReference type="Gene3D" id="3.10.100.10">
    <property type="entry name" value="Mannose-Binding Protein A, subunit A"/>
    <property type="match status" value="1"/>
</dbReference>
<dbReference type="PANTHER" id="PTHR47727:SF1">
    <property type="entry name" value="C-TYPE LECTIN DOMAIN FAMILY 9 MEMBER A"/>
    <property type="match status" value="1"/>
</dbReference>
<dbReference type="GO" id="GO:0016020">
    <property type="term" value="C:membrane"/>
    <property type="evidence" value="ECO:0007669"/>
    <property type="project" value="UniProtKB-SubCell"/>
</dbReference>
<dbReference type="InterPro" id="IPR016186">
    <property type="entry name" value="C-type_lectin-like/link_sf"/>
</dbReference>
<dbReference type="PANTHER" id="PTHR47727">
    <property type="entry name" value="C-TYPE LECTIN DOMAIN FAMILY 9 MEMBER A"/>
    <property type="match status" value="1"/>
</dbReference>
<organism evidence="8 9">
    <name type="scientific">Nannospalax galili</name>
    <name type="common">Northern Israeli blind subterranean mole rat</name>
    <name type="synonym">Spalax galili</name>
    <dbReference type="NCBI Taxonomy" id="1026970"/>
    <lineage>
        <taxon>Eukaryota</taxon>
        <taxon>Metazoa</taxon>
        <taxon>Chordata</taxon>
        <taxon>Craniata</taxon>
        <taxon>Vertebrata</taxon>
        <taxon>Euteleostomi</taxon>
        <taxon>Mammalia</taxon>
        <taxon>Eutheria</taxon>
        <taxon>Euarchontoglires</taxon>
        <taxon>Glires</taxon>
        <taxon>Rodentia</taxon>
        <taxon>Myomorpha</taxon>
        <taxon>Muroidea</taxon>
        <taxon>Spalacidae</taxon>
        <taxon>Spalacinae</taxon>
        <taxon>Nannospalax</taxon>
    </lineage>
</organism>
<evidence type="ECO:0000256" key="4">
    <source>
        <dbReference type="ARBA" id="ARBA00022989"/>
    </source>
</evidence>
<proteinExistence type="predicted"/>
<dbReference type="InterPro" id="IPR033992">
    <property type="entry name" value="NKR-like_CTLD"/>
</dbReference>
<sequence>MHEEEIYTSLQWDNPASKASQKCLTPIKYSVFQVSALAMKQQEMLIQQDKALQNFTQWQGNHTLQMKHCQAVVQSSPQSGNNCSPCPQNWIQNGESCYYVFESWRIWNNGKEGCLMEDSSLLQIDSKEEMSFITYSLQKFKGGFDYWVGMSQDGLGGPWLWQNGSSPPSDLLPTERHQSTNQLCGYLKNHSLFSANCNASKYFICEKNAFKSCI</sequence>
<keyword evidence="2" id="KW-0812">Transmembrane</keyword>
<keyword evidence="5" id="KW-0472">Membrane</keyword>
<dbReference type="GO" id="GO:0006898">
    <property type="term" value="P:receptor-mediated endocytosis"/>
    <property type="evidence" value="ECO:0007669"/>
    <property type="project" value="InterPro"/>
</dbReference>
<evidence type="ECO:0000256" key="3">
    <source>
        <dbReference type="ARBA" id="ARBA00022734"/>
    </source>
</evidence>
<evidence type="ECO:0000313" key="9">
    <source>
        <dbReference type="Proteomes" id="UP000694381"/>
    </source>
</evidence>
<dbReference type="CDD" id="cd03593">
    <property type="entry name" value="CLECT_NK_receptors_like"/>
    <property type="match status" value="1"/>
</dbReference>
<dbReference type="InterPro" id="IPR043315">
    <property type="entry name" value="CLEC9A"/>
</dbReference>
<dbReference type="SMART" id="SM00034">
    <property type="entry name" value="CLECT"/>
    <property type="match status" value="1"/>
</dbReference>
<dbReference type="AlphaFoldDB" id="A0A8C6RNQ8"/>
<dbReference type="InterPro" id="IPR001304">
    <property type="entry name" value="C-type_lectin-like"/>
</dbReference>
<dbReference type="InterPro" id="IPR018378">
    <property type="entry name" value="C-type_lectin_CS"/>
</dbReference>
<keyword evidence="6" id="KW-1015">Disulfide bond</keyword>
<keyword evidence="4" id="KW-1133">Transmembrane helix</keyword>
<protein>
    <submittedName>
        <fullName evidence="8">C-type lectin domain family 9, member a</fullName>
    </submittedName>
</protein>
<comment type="subcellular location">
    <subcellularLocation>
        <location evidence="1">Membrane</location>
        <topology evidence="1">Single-pass membrane protein</topology>
    </subcellularLocation>
</comment>
<dbReference type="SUPFAM" id="SSF56436">
    <property type="entry name" value="C-type lectin-like"/>
    <property type="match status" value="1"/>
</dbReference>
<dbReference type="PROSITE" id="PS50041">
    <property type="entry name" value="C_TYPE_LECTIN_2"/>
    <property type="match status" value="1"/>
</dbReference>
<dbReference type="InterPro" id="IPR016187">
    <property type="entry name" value="CTDL_fold"/>
</dbReference>